<proteinExistence type="predicted"/>
<reference evidence="3" key="1">
    <citation type="journal article" date="2019" name="Int. J. Syst. Evol. Microbiol.">
        <title>The Global Catalogue of Microorganisms (GCM) 10K type strain sequencing project: providing services to taxonomists for standard genome sequencing and annotation.</title>
        <authorList>
            <consortium name="The Broad Institute Genomics Platform"/>
            <consortium name="The Broad Institute Genome Sequencing Center for Infectious Disease"/>
            <person name="Wu L."/>
            <person name="Ma J."/>
        </authorList>
    </citation>
    <scope>NUCLEOTIDE SEQUENCE [LARGE SCALE GENOMIC DNA]</scope>
    <source>
        <strain evidence="3">CCUG 59685</strain>
    </source>
</reference>
<dbReference type="Gene3D" id="3.40.50.12780">
    <property type="entry name" value="N-terminal domain of ligase-like"/>
    <property type="match status" value="1"/>
</dbReference>
<comment type="caution">
    <text evidence="2">The sequence shown here is derived from an EMBL/GenBank/DDBJ whole genome shotgun (WGS) entry which is preliminary data.</text>
</comment>
<evidence type="ECO:0000313" key="3">
    <source>
        <dbReference type="Proteomes" id="UP001597106"/>
    </source>
</evidence>
<dbReference type="Proteomes" id="UP001597106">
    <property type="component" value="Unassembled WGS sequence"/>
</dbReference>
<dbReference type="InterPro" id="IPR000873">
    <property type="entry name" value="AMP-dep_synth/lig_dom"/>
</dbReference>
<protein>
    <submittedName>
        <fullName evidence="2">AMP-binding protein</fullName>
    </submittedName>
</protein>
<evidence type="ECO:0000313" key="2">
    <source>
        <dbReference type="EMBL" id="MFD0928670.1"/>
    </source>
</evidence>
<organism evidence="2 3">
    <name type="scientific">Methylophilus glucosoxydans</name>
    <dbReference type="NCBI Taxonomy" id="752553"/>
    <lineage>
        <taxon>Bacteria</taxon>
        <taxon>Pseudomonadati</taxon>
        <taxon>Pseudomonadota</taxon>
        <taxon>Betaproteobacteria</taxon>
        <taxon>Nitrosomonadales</taxon>
        <taxon>Methylophilaceae</taxon>
        <taxon>Methylophilus</taxon>
    </lineage>
</organism>
<keyword evidence="3" id="KW-1185">Reference proteome</keyword>
<accession>A0ABW3GHV4</accession>
<gene>
    <name evidence="2" type="ORF">ACFQ1T_02645</name>
</gene>
<dbReference type="SUPFAM" id="SSF56801">
    <property type="entry name" value="Acetyl-CoA synthetase-like"/>
    <property type="match status" value="1"/>
</dbReference>
<sequence length="384" mass="42646">MAETLPHLLALQAVERPHRVAIRHKQLGLWQQASWLAVQEDVTRTAHYLQQHGFRQGDTLFLLSEPRPEALLLSLAAHWLGGVAAPLDPAFAQPQLLDLLHTLRPQFVFAEAQAQVDQVLAAKPDSALVIYADARGLAGYQHPALVAYAQIVATPETQNISPVAETAEIAFRFYRLSDAYALEYSELSHAELLRNGRQLISQEVLTAHEEALAARAFAASGHAKYLLSPWLLAGFTLNFPENLATRDTDRRELGPTLVAGTATTYQRLYALTQSRWPLPGSWQHRLVGWALRAARARLPLIATLARWLVILPLQDVLGLRRTRVPLLVGEPLSPEATQFFSDIGIDVRAWPEASAWQTSQLQVIPHQSNDLHSYLGLATWKAAI</sequence>
<name>A0ABW3GHV4_9PROT</name>
<dbReference type="Pfam" id="PF00501">
    <property type="entry name" value="AMP-binding"/>
    <property type="match status" value="1"/>
</dbReference>
<dbReference type="RefSeq" id="WP_338656092.1">
    <property type="nucleotide sequence ID" value="NZ_JBHTJW010000002.1"/>
</dbReference>
<dbReference type="EMBL" id="JBHTJW010000002">
    <property type="protein sequence ID" value="MFD0928670.1"/>
    <property type="molecule type" value="Genomic_DNA"/>
</dbReference>
<evidence type="ECO:0000259" key="1">
    <source>
        <dbReference type="Pfam" id="PF00501"/>
    </source>
</evidence>
<feature type="domain" description="AMP-dependent synthetase/ligase" evidence="1">
    <location>
        <begin position="12"/>
        <end position="133"/>
    </location>
</feature>
<dbReference type="InterPro" id="IPR042099">
    <property type="entry name" value="ANL_N_sf"/>
</dbReference>